<protein>
    <submittedName>
        <fullName evidence="1">Uncharacterized protein</fullName>
    </submittedName>
</protein>
<comment type="caution">
    <text evidence="1">The sequence shown here is derived from an EMBL/GenBank/DDBJ whole genome shotgun (WGS) entry which is preliminary data.</text>
</comment>
<evidence type="ECO:0000313" key="2">
    <source>
        <dbReference type="Proteomes" id="UP000293952"/>
    </source>
</evidence>
<evidence type="ECO:0000313" key="1">
    <source>
        <dbReference type="EMBL" id="RYM34242.1"/>
    </source>
</evidence>
<gene>
    <name evidence="1" type="ORF">ERX46_09820</name>
</gene>
<keyword evidence="2" id="KW-1185">Reference proteome</keyword>
<reference evidence="1 2" key="1">
    <citation type="submission" date="2019-02" db="EMBL/GenBank/DDBJ databases">
        <title>Genome sequence of the sea-ice species Brumimicrobium glaciale.</title>
        <authorList>
            <person name="Bowman J.P."/>
        </authorList>
    </citation>
    <scope>NUCLEOTIDE SEQUENCE [LARGE SCALE GENOMIC DNA]</scope>
    <source>
        <strain evidence="1 2">IC156</strain>
    </source>
</reference>
<dbReference type="Proteomes" id="UP000293952">
    <property type="component" value="Unassembled WGS sequence"/>
</dbReference>
<proteinExistence type="predicted"/>
<name>A0A4Q4KLR1_9FLAO</name>
<dbReference type="OrthoDB" id="1439308at2"/>
<accession>A0A4Q4KLR1</accession>
<dbReference type="AlphaFoldDB" id="A0A4Q4KLR1"/>
<organism evidence="1 2">
    <name type="scientific">Brumimicrobium glaciale</name>
    <dbReference type="NCBI Taxonomy" id="200475"/>
    <lineage>
        <taxon>Bacteria</taxon>
        <taxon>Pseudomonadati</taxon>
        <taxon>Bacteroidota</taxon>
        <taxon>Flavobacteriia</taxon>
        <taxon>Flavobacteriales</taxon>
        <taxon>Crocinitomicaceae</taxon>
        <taxon>Brumimicrobium</taxon>
    </lineage>
</organism>
<sequence>MIDQYKVLTESFKGAQLQHQESKVKVIGTGVFITVSKFTVTVPYKNHHIVVFNEYGTSNVATVKMKIKKGFIPEFEITARNHWKNLFSRRKNYFDIACSNSQFKNYLQEELIKSGMEQIAKENLFEPTIKVERIVGAQCINTEYHLQLNDKIGAVKALIDFYTEIVDQL</sequence>
<dbReference type="RefSeq" id="WP_130093682.1">
    <property type="nucleotide sequence ID" value="NZ_SETE01000003.1"/>
</dbReference>
<dbReference type="EMBL" id="SETE01000003">
    <property type="protein sequence ID" value="RYM34242.1"/>
    <property type="molecule type" value="Genomic_DNA"/>
</dbReference>